<dbReference type="PANTHER" id="PTHR13318">
    <property type="entry name" value="PARTNER OF PAIRED, ISOFORM B-RELATED"/>
    <property type="match status" value="1"/>
</dbReference>
<dbReference type="AlphaFoldDB" id="A0A9W8MKY0"/>
<feature type="non-terminal residue" evidence="1">
    <location>
        <position position="1098"/>
    </location>
</feature>
<gene>
    <name evidence="1" type="ORF">H1R20_g3327</name>
</gene>
<protein>
    <recommendedName>
        <fullName evidence="3">F-box domain-containing protein</fullName>
    </recommendedName>
</protein>
<dbReference type="GO" id="GO:0031146">
    <property type="term" value="P:SCF-dependent proteasomal ubiquitin-dependent protein catabolic process"/>
    <property type="evidence" value="ECO:0007669"/>
    <property type="project" value="TreeGrafter"/>
</dbReference>
<dbReference type="GO" id="GO:0019005">
    <property type="term" value="C:SCF ubiquitin ligase complex"/>
    <property type="evidence" value="ECO:0007669"/>
    <property type="project" value="TreeGrafter"/>
</dbReference>
<reference evidence="1" key="1">
    <citation type="submission" date="2022-06" db="EMBL/GenBank/DDBJ databases">
        <title>Genome Sequence of Candolleomyces eurysporus.</title>
        <authorList>
            <person name="Buettner E."/>
        </authorList>
    </citation>
    <scope>NUCLEOTIDE SEQUENCE</scope>
    <source>
        <strain evidence="1">VTCC 930004</strain>
    </source>
</reference>
<dbReference type="Proteomes" id="UP001140091">
    <property type="component" value="Unassembled WGS sequence"/>
</dbReference>
<keyword evidence="2" id="KW-1185">Reference proteome</keyword>
<organism evidence="1 2">
    <name type="scientific">Candolleomyces eurysporus</name>
    <dbReference type="NCBI Taxonomy" id="2828524"/>
    <lineage>
        <taxon>Eukaryota</taxon>
        <taxon>Fungi</taxon>
        <taxon>Dikarya</taxon>
        <taxon>Basidiomycota</taxon>
        <taxon>Agaricomycotina</taxon>
        <taxon>Agaricomycetes</taxon>
        <taxon>Agaricomycetidae</taxon>
        <taxon>Agaricales</taxon>
        <taxon>Agaricineae</taxon>
        <taxon>Psathyrellaceae</taxon>
        <taxon>Candolleomyces</taxon>
    </lineage>
</organism>
<evidence type="ECO:0000313" key="2">
    <source>
        <dbReference type="Proteomes" id="UP001140091"/>
    </source>
</evidence>
<name>A0A9W8MKY0_9AGAR</name>
<evidence type="ECO:0008006" key="3">
    <source>
        <dbReference type="Google" id="ProtNLM"/>
    </source>
</evidence>
<proteinExistence type="predicted"/>
<dbReference type="PANTHER" id="PTHR13318:SF190">
    <property type="entry name" value="PARTNER OF PAIRED, ISOFORM B"/>
    <property type="match status" value="1"/>
</dbReference>
<dbReference type="Gene3D" id="3.80.10.10">
    <property type="entry name" value="Ribonuclease Inhibitor"/>
    <property type="match status" value="1"/>
</dbReference>
<dbReference type="SUPFAM" id="SSF52047">
    <property type="entry name" value="RNI-like"/>
    <property type="match status" value="1"/>
</dbReference>
<evidence type="ECO:0000313" key="1">
    <source>
        <dbReference type="EMBL" id="KAJ2933772.1"/>
    </source>
</evidence>
<comment type="caution">
    <text evidence="1">The sequence shown here is derived from an EMBL/GenBank/DDBJ whole genome shotgun (WGS) entry which is preliminary data.</text>
</comment>
<dbReference type="InterPro" id="IPR032675">
    <property type="entry name" value="LRR_dom_sf"/>
</dbReference>
<accession>A0A9W8MKY0</accession>
<dbReference type="EMBL" id="JANBPK010000735">
    <property type="protein sequence ID" value="KAJ2933772.1"/>
    <property type="molecule type" value="Genomic_DNA"/>
</dbReference>
<sequence>MSSRYFKPLPPLPLPELPSEIWLKIAGELTLEEKKHLFCLNRTFYDLYMNEKYRDLSLVSTDGVEFVEAMQTLRESEVAKRVRALTFWPKSVLEAIYSRVIRVPVDSVSTVELDSPVPHVDAQLGQSENRLDGLKRLLLKKRVPLMDVPAAGPPPVQDRFVELPPLPPHYERFRMFKKLLLTLSGVEEVSVKYYANSGCQDYRQQNLRRDLAVIMHEHLWPTVKDTVRKLSLDVDELSFGDIAPSLSDAPLNVRHFELKLWSFESEIGDSDADEQQKKRDAVTSDVVSFVRILNRGSNQLQSVSLQTGFRGVWNAVYSLSLSNLRSLQLRLTEGMMMRGPRDCGIHHFLASSLVGIQHLSLIGSDSTDNNFPSEHGEEGLFDNSAWHSSTADFRPFKGLTSLEIRLPDRVLQNTRVLKYLAHLAPNLQSLAVQDEIGSCEEFRVMLESFTGTEQRKAKLRVLRVRVKILTPDVLKCIFSRCTGLGKLGIVYRVLRPFEESAGVERMELGKHQAQDKLEFDKTLQERPDLSPELWLHIAEMLEPEERHKLIGLNRLFFELVMNERYRNLSLVSPDGYNLLETMERLLIPGIANRVRSLTIWSEDVCTAIWPADFSFEPKPRYELSPHQVVLVPEEPESIWTTVKRRVFREDKPPPEPRYIVHRYPILPDPPGRLQLFKQALGRITNLEELSIKRRVRLNGNRRPIPPPEQMARFLANCMQECIWPVARATVRKLTLDVDSQFFEGFVPAPEVFPQNIRHFVLRLWSNANANSEENINMSSNVALFVRKLSEAKTGTSGLERLSLEGDCQAFWSGLGTIPNLRGLELHIPAQVIIQRPMQDTDLHRLLMKNAESIQHLSIIPMNKTPQQPHLSSNSIDASAEPRLIQVGGVVSQTLPNLKSLKFKFPWRGRESETLEWRIALEYFTFLGKNAMSLTIQDSLSAIGLESTLRAFNRIRQEPLRELHLNVTVLTPDVVETIVRICPNLVKLDVVYGTLCPEDEFVSWILKPSLTGAILAKFIQQIKDRGCHPCPSLTDISLMSYVSGTGLKYHLPLMKAYAGILPSVVSFAGIRDATEEALASLEPKMAFLAAGSGRNAAWS</sequence>
<dbReference type="OrthoDB" id="2915292at2759"/>